<accession>A0AAW1WEL7</accession>
<organism evidence="1 2">
    <name type="scientific">Rubus argutus</name>
    <name type="common">Southern blackberry</name>
    <dbReference type="NCBI Taxonomy" id="59490"/>
    <lineage>
        <taxon>Eukaryota</taxon>
        <taxon>Viridiplantae</taxon>
        <taxon>Streptophyta</taxon>
        <taxon>Embryophyta</taxon>
        <taxon>Tracheophyta</taxon>
        <taxon>Spermatophyta</taxon>
        <taxon>Magnoliopsida</taxon>
        <taxon>eudicotyledons</taxon>
        <taxon>Gunneridae</taxon>
        <taxon>Pentapetalae</taxon>
        <taxon>rosids</taxon>
        <taxon>fabids</taxon>
        <taxon>Rosales</taxon>
        <taxon>Rosaceae</taxon>
        <taxon>Rosoideae</taxon>
        <taxon>Rosoideae incertae sedis</taxon>
        <taxon>Rubus</taxon>
    </lineage>
</organism>
<reference evidence="1 2" key="1">
    <citation type="journal article" date="2023" name="G3 (Bethesda)">
        <title>A chromosome-length genome assembly and annotation of blackberry (Rubus argutus, cv. 'Hillquist').</title>
        <authorList>
            <person name="Bruna T."/>
            <person name="Aryal R."/>
            <person name="Dudchenko O."/>
            <person name="Sargent D.J."/>
            <person name="Mead D."/>
            <person name="Buti M."/>
            <person name="Cavallini A."/>
            <person name="Hytonen T."/>
            <person name="Andres J."/>
            <person name="Pham M."/>
            <person name="Weisz D."/>
            <person name="Mascagni F."/>
            <person name="Usai G."/>
            <person name="Natali L."/>
            <person name="Bassil N."/>
            <person name="Fernandez G.E."/>
            <person name="Lomsadze A."/>
            <person name="Armour M."/>
            <person name="Olukolu B."/>
            <person name="Poorten T."/>
            <person name="Britton C."/>
            <person name="Davik J."/>
            <person name="Ashrafi H."/>
            <person name="Aiden E.L."/>
            <person name="Borodovsky M."/>
            <person name="Worthington M."/>
        </authorList>
    </citation>
    <scope>NUCLEOTIDE SEQUENCE [LARGE SCALE GENOMIC DNA]</scope>
    <source>
        <strain evidence="1">PI 553951</strain>
    </source>
</reference>
<keyword evidence="2" id="KW-1185">Reference proteome</keyword>
<dbReference type="EMBL" id="JBEDUW010000006">
    <property type="protein sequence ID" value="KAK9922480.1"/>
    <property type="molecule type" value="Genomic_DNA"/>
</dbReference>
<proteinExistence type="predicted"/>
<dbReference type="AlphaFoldDB" id="A0AAW1WEL7"/>
<comment type="caution">
    <text evidence="1">The sequence shown here is derived from an EMBL/GenBank/DDBJ whole genome shotgun (WGS) entry which is preliminary data.</text>
</comment>
<dbReference type="Proteomes" id="UP001457282">
    <property type="component" value="Unassembled WGS sequence"/>
</dbReference>
<evidence type="ECO:0000313" key="1">
    <source>
        <dbReference type="EMBL" id="KAK9922480.1"/>
    </source>
</evidence>
<gene>
    <name evidence="1" type="ORF">M0R45_030942</name>
</gene>
<evidence type="ECO:0000313" key="2">
    <source>
        <dbReference type="Proteomes" id="UP001457282"/>
    </source>
</evidence>
<protein>
    <submittedName>
        <fullName evidence="1">Uncharacterized protein</fullName>
    </submittedName>
</protein>
<name>A0AAW1WEL7_RUBAR</name>
<sequence>MGKGAERITDRCGWAEGLTVSATVRELWIRARAWQRTRGSELEWRMAATSWSGLGEINGRAATIARGASTLARVLGREELYDGEGQIAAGQWLG</sequence>